<evidence type="ECO:0000313" key="2">
    <source>
        <dbReference type="Proteomes" id="UP000195442"/>
    </source>
</evidence>
<reference evidence="2" key="1">
    <citation type="submission" date="2017-02" db="EMBL/GenBank/DDBJ databases">
        <authorList>
            <person name="Daims H."/>
        </authorList>
    </citation>
    <scope>NUCLEOTIDE SEQUENCE [LARGE SCALE GENOMIC DNA]</scope>
</reference>
<dbReference type="AlphaFoldDB" id="A0A1R4HEH8"/>
<dbReference type="EMBL" id="FUKJ01000351">
    <property type="protein sequence ID" value="SJM94619.1"/>
    <property type="molecule type" value="Genomic_DNA"/>
</dbReference>
<evidence type="ECO:0008006" key="3">
    <source>
        <dbReference type="Google" id="ProtNLM"/>
    </source>
</evidence>
<dbReference type="Proteomes" id="UP000195442">
    <property type="component" value="Unassembled WGS sequence"/>
</dbReference>
<protein>
    <recommendedName>
        <fullName evidence="3">TonB-dependent receptor-like beta-barrel domain-containing protein</fullName>
    </recommendedName>
</protein>
<name>A0A1R4HEH8_9GAMM</name>
<evidence type="ECO:0000313" key="1">
    <source>
        <dbReference type="EMBL" id="SJM94619.1"/>
    </source>
</evidence>
<gene>
    <name evidence="1" type="ORF">CRENPOLYSF2_4140001</name>
</gene>
<sequence>MNNYTQSFVLADAAIGYRLPNRLGIISLEMRNILDHKFMYNDKWRLEQGDIFKMSQQQEYLPTRTIFARVLFNF</sequence>
<accession>A0A1R4HEH8</accession>
<organism evidence="1 2">
    <name type="scientific">Crenothrix polyspora</name>
    <dbReference type="NCBI Taxonomy" id="360316"/>
    <lineage>
        <taxon>Bacteria</taxon>
        <taxon>Pseudomonadati</taxon>
        <taxon>Pseudomonadota</taxon>
        <taxon>Gammaproteobacteria</taxon>
        <taxon>Methylococcales</taxon>
        <taxon>Crenotrichaceae</taxon>
        <taxon>Crenothrix</taxon>
    </lineage>
</organism>
<keyword evidence="2" id="KW-1185">Reference proteome</keyword>
<proteinExistence type="predicted"/>